<name>A0A382SEH9_9ZZZZ</name>
<feature type="non-terminal residue" evidence="1">
    <location>
        <position position="1"/>
    </location>
</feature>
<evidence type="ECO:0000313" key="1">
    <source>
        <dbReference type="EMBL" id="SVD08304.1"/>
    </source>
</evidence>
<reference evidence="1" key="1">
    <citation type="submission" date="2018-05" db="EMBL/GenBank/DDBJ databases">
        <authorList>
            <person name="Lanie J.A."/>
            <person name="Ng W.-L."/>
            <person name="Kazmierczak K.M."/>
            <person name="Andrzejewski T.M."/>
            <person name="Davidsen T.M."/>
            <person name="Wayne K.J."/>
            <person name="Tettelin H."/>
            <person name="Glass J.I."/>
            <person name="Rusch D."/>
            <person name="Podicherti R."/>
            <person name="Tsui H.-C.T."/>
            <person name="Winkler M.E."/>
        </authorList>
    </citation>
    <scope>NUCLEOTIDE SEQUENCE</scope>
</reference>
<gene>
    <name evidence="1" type="ORF">METZ01_LOCUS361158</name>
</gene>
<proteinExistence type="predicted"/>
<sequence length="219" mass="24496">VAADLRVLLALRIRGNADTPVVAARAELSEDDVKSVLDSLVGTGEVEYKETTSFGSFWRFTNEGQSRVLALLAKELDDAGARVVVTETYERFLAVDRSFKELCTDWQLLPGDDPETRQLNDHADRGYDTTVVARLSLFDERMQPIYADFATHLQRFAGYGPRFAHALDHVQGGDHDWFASPRVESYHHVWQELHYNLQSTLGIDRAGEEASRAAAEPSG</sequence>
<protein>
    <submittedName>
        <fullName evidence="1">Uncharacterized protein</fullName>
    </submittedName>
</protein>
<dbReference type="AlphaFoldDB" id="A0A382SEH9"/>
<dbReference type="EMBL" id="UINC01128509">
    <property type="protein sequence ID" value="SVD08304.1"/>
    <property type="molecule type" value="Genomic_DNA"/>
</dbReference>
<organism evidence="1">
    <name type="scientific">marine metagenome</name>
    <dbReference type="NCBI Taxonomy" id="408172"/>
    <lineage>
        <taxon>unclassified sequences</taxon>
        <taxon>metagenomes</taxon>
        <taxon>ecological metagenomes</taxon>
    </lineage>
</organism>
<accession>A0A382SEH9</accession>